<dbReference type="Pfam" id="PF21292">
    <property type="entry name" value="EME1-MUS81_C"/>
    <property type="match status" value="1"/>
</dbReference>
<evidence type="ECO:0000256" key="6">
    <source>
        <dbReference type="ARBA" id="ARBA00022759"/>
    </source>
</evidence>
<evidence type="ECO:0000256" key="8">
    <source>
        <dbReference type="ARBA" id="ARBA00022801"/>
    </source>
</evidence>
<feature type="compositionally biased region" description="Acidic residues" evidence="14">
    <location>
        <begin position="386"/>
        <end position="396"/>
    </location>
</feature>
<dbReference type="GO" id="GO:0006302">
    <property type="term" value="P:double-strand break repair"/>
    <property type="evidence" value="ECO:0007669"/>
    <property type="project" value="TreeGrafter"/>
</dbReference>
<dbReference type="OrthoDB" id="343092at2759"/>
<keyword evidence="12" id="KW-0539">Nucleus</keyword>
<dbReference type="GO" id="GO:0046872">
    <property type="term" value="F:metal ion binding"/>
    <property type="evidence" value="ECO:0007669"/>
    <property type="project" value="UniProtKB-KW"/>
</dbReference>
<dbReference type="GO" id="GO:0031573">
    <property type="term" value="P:mitotic intra-S DNA damage checkpoint signaling"/>
    <property type="evidence" value="ECO:0007669"/>
    <property type="project" value="TreeGrafter"/>
</dbReference>
<dbReference type="HOGENOM" id="CLU_013160_1_0_1"/>
<dbReference type="GO" id="GO:0048476">
    <property type="term" value="C:Holliday junction resolvase complex"/>
    <property type="evidence" value="ECO:0007669"/>
    <property type="project" value="InterPro"/>
</dbReference>
<feature type="region of interest" description="Disordered" evidence="14">
    <location>
        <begin position="267"/>
        <end position="322"/>
    </location>
</feature>
<comment type="subcellular location">
    <subcellularLocation>
        <location evidence="2">Nucleus</location>
    </subcellularLocation>
</comment>
<feature type="region of interest" description="Disordered" evidence="14">
    <location>
        <begin position="600"/>
        <end position="627"/>
    </location>
</feature>
<keyword evidence="11" id="KW-0234">DNA repair</keyword>
<comment type="cofactor">
    <cofactor evidence="1">
        <name>Mg(2+)</name>
        <dbReference type="ChEBI" id="CHEBI:18420"/>
    </cofactor>
</comment>
<evidence type="ECO:0000256" key="12">
    <source>
        <dbReference type="ARBA" id="ARBA00023242"/>
    </source>
</evidence>
<evidence type="ECO:0000256" key="13">
    <source>
        <dbReference type="ARBA" id="ARBA00023254"/>
    </source>
</evidence>
<dbReference type="GeneID" id="63697692"/>
<comment type="similarity">
    <text evidence="3">Belongs to the EME1/MMS4 family.</text>
</comment>
<evidence type="ECO:0000256" key="1">
    <source>
        <dbReference type="ARBA" id="ARBA00001946"/>
    </source>
</evidence>
<keyword evidence="7" id="KW-0227">DNA damage</keyword>
<feature type="compositionally biased region" description="Basic and acidic residues" evidence="14">
    <location>
        <begin position="297"/>
        <end position="315"/>
    </location>
</feature>
<dbReference type="GO" id="GO:0005634">
    <property type="term" value="C:nucleus"/>
    <property type="evidence" value="ECO:0007669"/>
    <property type="project" value="UniProtKB-SubCell"/>
</dbReference>
<dbReference type="Gene3D" id="3.40.50.10130">
    <property type="match status" value="1"/>
</dbReference>
<keyword evidence="5" id="KW-0479">Metal-binding</keyword>
<evidence type="ECO:0000313" key="16">
    <source>
        <dbReference type="EMBL" id="EYE93001.1"/>
    </source>
</evidence>
<dbReference type="AlphaFoldDB" id="A0A017S863"/>
<keyword evidence="9" id="KW-0460">Magnesium</keyword>
<dbReference type="PANTHER" id="PTHR21077:SF5">
    <property type="entry name" value="CROSSOVER JUNCTION ENDONUCLEASE MMS4"/>
    <property type="match status" value="1"/>
</dbReference>
<evidence type="ECO:0000256" key="4">
    <source>
        <dbReference type="ARBA" id="ARBA00022722"/>
    </source>
</evidence>
<dbReference type="Pfam" id="PF02732">
    <property type="entry name" value="ERCC4"/>
    <property type="match status" value="1"/>
</dbReference>
<dbReference type="EMBL" id="KK088434">
    <property type="protein sequence ID" value="EYE93001.1"/>
    <property type="molecule type" value="Genomic_DNA"/>
</dbReference>
<feature type="domain" description="ERCC4" evidence="15">
    <location>
        <begin position="470"/>
        <end position="736"/>
    </location>
</feature>
<keyword evidence="8" id="KW-0378">Hydrolase</keyword>
<dbReference type="Proteomes" id="UP000019804">
    <property type="component" value="Unassembled WGS sequence"/>
</dbReference>
<dbReference type="InterPro" id="IPR047521">
    <property type="entry name" value="XPF_nuclease_EME1_ascomycetes"/>
</dbReference>
<evidence type="ECO:0000256" key="10">
    <source>
        <dbReference type="ARBA" id="ARBA00023172"/>
    </source>
</evidence>
<dbReference type="PANTHER" id="PTHR21077">
    <property type="entry name" value="EME1 PROTEIN"/>
    <property type="match status" value="1"/>
</dbReference>
<name>A0A017S863_ASPRC</name>
<dbReference type="CDD" id="cd20085">
    <property type="entry name" value="XPF_nuclease_Mms4"/>
    <property type="match status" value="1"/>
</dbReference>
<feature type="compositionally biased region" description="Low complexity" evidence="14">
    <location>
        <begin position="27"/>
        <end position="37"/>
    </location>
</feature>
<dbReference type="GO" id="GO:0008821">
    <property type="term" value="F:crossover junction DNA endonuclease activity"/>
    <property type="evidence" value="ECO:0007669"/>
    <property type="project" value="TreeGrafter"/>
</dbReference>
<keyword evidence="6" id="KW-0255">Endonuclease</keyword>
<keyword evidence="17" id="KW-1185">Reference proteome</keyword>
<accession>A0A017S863</accession>
<keyword evidence="4" id="KW-0540">Nuclease</keyword>
<feature type="region of interest" description="Disordered" evidence="14">
    <location>
        <begin position="339"/>
        <end position="450"/>
    </location>
</feature>
<evidence type="ECO:0000256" key="3">
    <source>
        <dbReference type="ARBA" id="ARBA00005313"/>
    </source>
</evidence>
<evidence type="ECO:0000256" key="7">
    <source>
        <dbReference type="ARBA" id="ARBA00022763"/>
    </source>
</evidence>
<keyword evidence="13" id="KW-0469">Meiosis</keyword>
<feature type="region of interest" description="Disordered" evidence="14">
    <location>
        <begin position="1"/>
        <end position="254"/>
    </location>
</feature>
<dbReference type="InterPro" id="IPR042530">
    <property type="entry name" value="EME1/EME2_C"/>
</dbReference>
<evidence type="ECO:0000256" key="9">
    <source>
        <dbReference type="ARBA" id="ARBA00022842"/>
    </source>
</evidence>
<dbReference type="Gene3D" id="1.10.150.670">
    <property type="entry name" value="Crossover junction endonuclease EME1, DNA-binding domain"/>
    <property type="match status" value="1"/>
</dbReference>
<dbReference type="STRING" id="1388766.A0A017S863"/>
<dbReference type="GO" id="GO:0003677">
    <property type="term" value="F:DNA binding"/>
    <property type="evidence" value="ECO:0007669"/>
    <property type="project" value="InterPro"/>
</dbReference>
<gene>
    <name evidence="16" type="ORF">EURHEDRAFT_414967</name>
</gene>
<dbReference type="GO" id="GO:0000712">
    <property type="term" value="P:resolution of meiotic recombination intermediates"/>
    <property type="evidence" value="ECO:0007669"/>
    <property type="project" value="TreeGrafter"/>
</dbReference>
<evidence type="ECO:0000256" key="11">
    <source>
        <dbReference type="ARBA" id="ARBA00023204"/>
    </source>
</evidence>
<dbReference type="SMART" id="SM00891">
    <property type="entry name" value="ERCC4"/>
    <property type="match status" value="1"/>
</dbReference>
<dbReference type="InterPro" id="IPR006166">
    <property type="entry name" value="ERCC4_domain"/>
</dbReference>
<evidence type="ECO:0000256" key="2">
    <source>
        <dbReference type="ARBA" id="ARBA00004123"/>
    </source>
</evidence>
<proteinExistence type="inferred from homology"/>
<evidence type="ECO:0000256" key="5">
    <source>
        <dbReference type="ARBA" id="ARBA00022723"/>
    </source>
</evidence>
<feature type="compositionally biased region" description="Basic and acidic residues" evidence="14">
    <location>
        <begin position="409"/>
        <end position="450"/>
    </location>
</feature>
<protein>
    <recommendedName>
        <fullName evidence="15">ERCC4 domain-containing protein</fullName>
    </recommendedName>
</protein>
<dbReference type="FunFam" id="1.10.150.670:FF:000004">
    <property type="entry name" value="Crossover junction endonuclease EME1"/>
    <property type="match status" value="1"/>
</dbReference>
<dbReference type="InterPro" id="IPR033310">
    <property type="entry name" value="Mms4/EME1/EME2"/>
</dbReference>
<feature type="compositionally biased region" description="Polar residues" evidence="14">
    <location>
        <begin position="345"/>
        <end position="354"/>
    </location>
</feature>
<keyword evidence="10" id="KW-0233">DNA recombination</keyword>
<dbReference type="RefSeq" id="XP_040636689.1">
    <property type="nucleotide sequence ID" value="XM_040782568.1"/>
</dbReference>
<organism evidence="16 17">
    <name type="scientific">Aspergillus ruber (strain CBS 135680)</name>
    <dbReference type="NCBI Taxonomy" id="1388766"/>
    <lineage>
        <taxon>Eukaryota</taxon>
        <taxon>Fungi</taxon>
        <taxon>Dikarya</taxon>
        <taxon>Ascomycota</taxon>
        <taxon>Pezizomycotina</taxon>
        <taxon>Eurotiomycetes</taxon>
        <taxon>Eurotiomycetidae</taxon>
        <taxon>Eurotiales</taxon>
        <taxon>Aspergillaceae</taxon>
        <taxon>Aspergillus</taxon>
        <taxon>Aspergillus subgen. Aspergillus</taxon>
    </lineage>
</organism>
<reference evidence="17" key="1">
    <citation type="journal article" date="2014" name="Nat. Commun.">
        <title>Genomic adaptations of the halophilic Dead Sea filamentous fungus Eurotium rubrum.</title>
        <authorList>
            <person name="Kis-Papo T."/>
            <person name="Weig A.R."/>
            <person name="Riley R."/>
            <person name="Persoh D."/>
            <person name="Salamov A."/>
            <person name="Sun H."/>
            <person name="Lipzen A."/>
            <person name="Wasser S.P."/>
            <person name="Rambold G."/>
            <person name="Grigoriev I.V."/>
            <person name="Nevo E."/>
        </authorList>
    </citation>
    <scope>NUCLEOTIDE SEQUENCE [LARGE SCALE GENOMIC DNA]</scope>
    <source>
        <strain evidence="17">CBS 135680</strain>
    </source>
</reference>
<evidence type="ECO:0000259" key="15">
    <source>
        <dbReference type="SMART" id="SM00891"/>
    </source>
</evidence>
<sequence>MPDVIDLISSTPPAPAEKPKPRSRALPPVFVSSPPFSATTTNTRAPRPVPPPFTFSDDADDFSSPFTSARDTLDDKNSSKRRRVSDEFDFNVPPSGQQRRSGSPNTNLNLNTRESNPFQFSDELGIPSSIGPMTRSKSPNPNPNRNTNPFQFSDELGIPSSAGRKSPSKSPNPRARSNPFQLSDELGIPSSIGPMTISKSPNRDLNTRDSNPFKFSDDFDEFGLPPAPEMESIGSPVTRVTDGDKDKGLGVGMGSRWAVDSDPIVFTSSARKPRGTGVEKTAVQRRENTITIDSDDYNGHDTRNCQDKGKGRRGDEIEDFSDQLFSRMSDMDELMEMAERPKPTASFSNRTASLLANLGRKTDSASATTKKTTARSRKGETTTVGEEVDIDVEDFEPPQPKRRTTTKPTQDKEGKARSREANKAAREREREAEKERKAKTKEEKAKEKQLAADLAQVNKSKVDKKESTPEMIIDFDKSLEGSNVGNQAVEFMNRLGVEYTFIEGSTRGLVKWRRKVQATYNETLGYWEPCPLRIEPEKHVLCLLTAHEFVSMVTAPENSPTALQKHVLHLKQTHTDAKPIYLLEGLAAFMRKNQSARNRAYQAEVRRQLDPSTATSTSRRKNRPELPLVSDDTIEDALLSLQIHHNALIHHTTASPESAEWLKTFTEHISTVPYRLELMRGNDSAFCMDVGQVKTGEDKRDTFVKMLQEVNRVTASMAYGVVERYPSVSDLVGGFKDKDGGVGLLEDVKKSANKNGALTDSRIGPAVSRRLYKVFMGLDPASTEI</sequence>
<dbReference type="GO" id="GO:0031297">
    <property type="term" value="P:replication fork processing"/>
    <property type="evidence" value="ECO:0007669"/>
    <property type="project" value="TreeGrafter"/>
</dbReference>
<evidence type="ECO:0000256" key="14">
    <source>
        <dbReference type="SAM" id="MobiDB-lite"/>
    </source>
</evidence>
<feature type="compositionally biased region" description="Polar residues" evidence="14">
    <location>
        <begin position="94"/>
        <end position="119"/>
    </location>
</feature>
<evidence type="ECO:0000313" key="17">
    <source>
        <dbReference type="Proteomes" id="UP000019804"/>
    </source>
</evidence>